<sequence length="56" mass="6542">MSPARRPVQVTQDLANFWRSTYIEVKKDLKGRYPKHYWPDDPLVAEATARVKPRGT</sequence>
<keyword evidence="1" id="KW-0378">Hydrolase</keyword>
<dbReference type="PANTHER" id="PTHR43519:SF1">
    <property type="entry name" value="ATP-DEPENDENT RNA HELICASE HRPB"/>
    <property type="match status" value="1"/>
</dbReference>
<accession>A0A0P9U288</accession>
<dbReference type="InterPro" id="IPR013689">
    <property type="entry name" value="RNA_helicase_ATP-dep_HrpB_C"/>
</dbReference>
<evidence type="ECO:0000313" key="5">
    <source>
        <dbReference type="Proteomes" id="UP000050265"/>
    </source>
</evidence>
<evidence type="ECO:0000313" key="4">
    <source>
        <dbReference type="EMBL" id="KPX71587.1"/>
    </source>
</evidence>
<dbReference type="AlphaFoldDB" id="A0A0P9U288"/>
<dbReference type="PATRIC" id="fig|53707.9.peg.2838"/>
<evidence type="ECO:0000256" key="1">
    <source>
        <dbReference type="ARBA" id="ARBA00022801"/>
    </source>
</evidence>
<evidence type="ECO:0000256" key="2">
    <source>
        <dbReference type="ARBA" id="ARBA00022806"/>
    </source>
</evidence>
<evidence type="ECO:0000259" key="3">
    <source>
        <dbReference type="Pfam" id="PF08482"/>
    </source>
</evidence>
<reference evidence="4 5" key="1">
    <citation type="submission" date="2015-09" db="EMBL/GenBank/DDBJ databases">
        <title>Genome announcement of multiple Pseudomonas syringae strains.</title>
        <authorList>
            <person name="Thakur S."/>
            <person name="Wang P.W."/>
            <person name="Gong Y."/>
            <person name="Weir B.S."/>
            <person name="Guttman D.S."/>
        </authorList>
    </citation>
    <scope>NUCLEOTIDE SEQUENCE [LARGE SCALE GENOMIC DNA]</scope>
    <source>
        <strain evidence="4 5">ICMP3507</strain>
    </source>
</reference>
<dbReference type="Proteomes" id="UP000050265">
    <property type="component" value="Unassembled WGS sequence"/>
</dbReference>
<protein>
    <submittedName>
        <fullName evidence="4">ATP-dependent helicase HrpB</fullName>
    </submittedName>
</protein>
<proteinExistence type="predicted"/>
<dbReference type="Pfam" id="PF08482">
    <property type="entry name" value="HrpB_C"/>
    <property type="match status" value="1"/>
</dbReference>
<keyword evidence="2 4" id="KW-0347">Helicase</keyword>
<dbReference type="GO" id="GO:0016787">
    <property type="term" value="F:hydrolase activity"/>
    <property type="evidence" value="ECO:0007669"/>
    <property type="project" value="UniProtKB-KW"/>
</dbReference>
<keyword evidence="2 4" id="KW-0067">ATP-binding</keyword>
<keyword evidence="2 4" id="KW-0547">Nucleotide-binding</keyword>
<organism evidence="4 5">
    <name type="scientific">Pseudomonas amygdali pv. lachrymans</name>
    <name type="common">Pseudomonas syringae pv. lachrymans</name>
    <dbReference type="NCBI Taxonomy" id="53707"/>
    <lineage>
        <taxon>Bacteria</taxon>
        <taxon>Pseudomonadati</taxon>
        <taxon>Pseudomonadota</taxon>
        <taxon>Gammaproteobacteria</taxon>
        <taxon>Pseudomonadales</taxon>
        <taxon>Pseudomonadaceae</taxon>
        <taxon>Pseudomonas</taxon>
        <taxon>Pseudomonas amygdali</taxon>
    </lineage>
</organism>
<gene>
    <name evidence="4" type="ORF">ALO35_101688</name>
</gene>
<dbReference type="GO" id="GO:0004386">
    <property type="term" value="F:helicase activity"/>
    <property type="evidence" value="ECO:0007669"/>
    <property type="project" value="UniProtKB-KW"/>
</dbReference>
<feature type="domain" description="ATP-dependent RNA helicase HrpB C-terminal" evidence="3">
    <location>
        <begin position="1"/>
        <end position="42"/>
    </location>
</feature>
<name>A0A0P9U288_PSEAV</name>
<comment type="caution">
    <text evidence="4">The sequence shown here is derived from an EMBL/GenBank/DDBJ whole genome shotgun (WGS) entry which is preliminary data.</text>
</comment>
<dbReference type="EMBL" id="LJQP01000168">
    <property type="protein sequence ID" value="KPX71587.1"/>
    <property type="molecule type" value="Genomic_DNA"/>
</dbReference>
<dbReference type="PANTHER" id="PTHR43519">
    <property type="entry name" value="ATP-DEPENDENT RNA HELICASE HRPB"/>
    <property type="match status" value="1"/>
</dbReference>